<gene>
    <name evidence="2" type="ORF">HHL27_04315</name>
</gene>
<dbReference type="AlphaFoldDB" id="A0A7Y0BLY2"/>
<organism evidence="2 3">
    <name type="scientific">Novosphingobium olei</name>
    <dbReference type="NCBI Taxonomy" id="2728851"/>
    <lineage>
        <taxon>Bacteria</taxon>
        <taxon>Pseudomonadati</taxon>
        <taxon>Pseudomonadota</taxon>
        <taxon>Alphaproteobacteria</taxon>
        <taxon>Sphingomonadales</taxon>
        <taxon>Sphingomonadaceae</taxon>
        <taxon>Novosphingobium</taxon>
    </lineage>
</organism>
<dbReference type="EMBL" id="JABBGM010000002">
    <property type="protein sequence ID" value="NML92892.1"/>
    <property type="molecule type" value="Genomic_DNA"/>
</dbReference>
<dbReference type="InterPro" id="IPR032710">
    <property type="entry name" value="NTF2-like_dom_sf"/>
</dbReference>
<evidence type="ECO:0000259" key="1">
    <source>
        <dbReference type="Pfam" id="PF12680"/>
    </source>
</evidence>
<dbReference type="Proteomes" id="UP000583556">
    <property type="component" value="Unassembled WGS sequence"/>
</dbReference>
<dbReference type="SUPFAM" id="SSF54427">
    <property type="entry name" value="NTF2-like"/>
    <property type="match status" value="1"/>
</dbReference>
<dbReference type="Pfam" id="PF12680">
    <property type="entry name" value="SnoaL_2"/>
    <property type="match status" value="1"/>
</dbReference>
<dbReference type="InterPro" id="IPR037401">
    <property type="entry name" value="SnoaL-like"/>
</dbReference>
<evidence type="ECO:0000313" key="3">
    <source>
        <dbReference type="Proteomes" id="UP000583556"/>
    </source>
</evidence>
<reference evidence="2 3" key="1">
    <citation type="submission" date="2020-04" db="EMBL/GenBank/DDBJ databases">
        <title>Novosphingobium sp. TW-4 isolated from soil.</title>
        <authorList>
            <person name="Dahal R.H."/>
            <person name="Chaudhary D.K."/>
        </authorList>
    </citation>
    <scope>NUCLEOTIDE SEQUENCE [LARGE SCALE GENOMIC DNA]</scope>
    <source>
        <strain evidence="2 3">TW-4</strain>
    </source>
</reference>
<sequence>MATEPTLAGQLVRNFGNPSAMAGLYAPDVEWSLPPSLPFPVPMKGIDAVSAFNRSVWGEVYYPDCSVEILDETGSATCSAVRFIYRARFRANDLPYENEYTLFARHGEQGITEVFESLDLTRLAQQAPG</sequence>
<protein>
    <submittedName>
        <fullName evidence="2">Nuclear transport factor 2 family protein</fullName>
    </submittedName>
</protein>
<keyword evidence="3" id="KW-1185">Reference proteome</keyword>
<dbReference type="RefSeq" id="WP_169492174.1">
    <property type="nucleotide sequence ID" value="NZ_AP029021.1"/>
</dbReference>
<feature type="domain" description="SnoaL-like" evidence="1">
    <location>
        <begin position="16"/>
        <end position="106"/>
    </location>
</feature>
<name>A0A7Y0BLY2_9SPHN</name>
<dbReference type="Gene3D" id="3.10.450.50">
    <property type="match status" value="1"/>
</dbReference>
<accession>A0A7Y0BLY2</accession>
<evidence type="ECO:0000313" key="2">
    <source>
        <dbReference type="EMBL" id="NML92892.1"/>
    </source>
</evidence>
<proteinExistence type="predicted"/>
<comment type="caution">
    <text evidence="2">The sequence shown here is derived from an EMBL/GenBank/DDBJ whole genome shotgun (WGS) entry which is preliminary data.</text>
</comment>